<dbReference type="Proteomes" id="UP000294194">
    <property type="component" value="Unassembled WGS sequence"/>
</dbReference>
<dbReference type="RefSeq" id="WP_130983115.1">
    <property type="nucleotide sequence ID" value="NZ_SISG01000002.1"/>
</dbReference>
<dbReference type="AlphaFoldDB" id="A0A4Q9GRY3"/>
<comment type="caution">
    <text evidence="1">The sequence shown here is derived from an EMBL/GenBank/DDBJ whole genome shotgun (WGS) entry which is preliminary data.</text>
</comment>
<gene>
    <name evidence="1" type="ORF">EYE40_15205</name>
</gene>
<dbReference type="EMBL" id="SISG01000002">
    <property type="protein sequence ID" value="TBN55544.1"/>
    <property type="molecule type" value="Genomic_DNA"/>
</dbReference>
<reference evidence="2" key="1">
    <citation type="submission" date="2019-02" db="EMBL/GenBank/DDBJ databases">
        <title>Glaciihabitans arcticus sp. nov., a psychrotolerant bacterium isolated from polar soil.</title>
        <authorList>
            <person name="Dahal R.H."/>
        </authorList>
    </citation>
    <scope>NUCLEOTIDE SEQUENCE [LARGE SCALE GENOMIC DNA]</scope>
    <source>
        <strain evidence="2">RP-3-7</strain>
    </source>
</reference>
<evidence type="ECO:0000313" key="2">
    <source>
        <dbReference type="Proteomes" id="UP000294194"/>
    </source>
</evidence>
<sequence>MTEFERQAWRRGDAVPAWVTWGLREPEEYIVTVNVDGREWTATARDVFSALVEVRNQLDAQGILLGVEGSRLQSYPSGMMRDMGAGLSVLRLEMGRPSRREDFRDIFAEAPLDELATVADQKQFFDGWLNSLGRATLARVVEPAGYEISGGIGT</sequence>
<keyword evidence="2" id="KW-1185">Reference proteome</keyword>
<accession>A0A4Q9GRY3</accession>
<proteinExistence type="predicted"/>
<name>A0A4Q9GRY3_9MICO</name>
<protein>
    <submittedName>
        <fullName evidence="1">Uncharacterized protein</fullName>
    </submittedName>
</protein>
<evidence type="ECO:0000313" key="1">
    <source>
        <dbReference type="EMBL" id="TBN55544.1"/>
    </source>
</evidence>
<organism evidence="1 2">
    <name type="scientific">Glaciihabitans arcticus</name>
    <dbReference type="NCBI Taxonomy" id="2668039"/>
    <lineage>
        <taxon>Bacteria</taxon>
        <taxon>Bacillati</taxon>
        <taxon>Actinomycetota</taxon>
        <taxon>Actinomycetes</taxon>
        <taxon>Micrococcales</taxon>
        <taxon>Microbacteriaceae</taxon>
        <taxon>Glaciihabitans</taxon>
    </lineage>
</organism>